<sequence length="793" mass="91027">MLSDDDRKLIERVERAEQRIAEIEQQAGQRIAEIEKEEKKIREQSEEAKKERKKAQEQCEEAEKERKKAQEQFEEAEKWTRKTNLKESLQYYHEFCFDTISVETNRRFTTQGDTTDPKGKVRPDRLCPWLEFSSLQAKNQQRFERKYKNHHKDRVYESLGFVEGLGGRVKTRKLASEADLAQLQRETVETPVAIIINHLSTIESIRDEFCINGEICFDNHPNTLSDSHEEVFQRLINLSPSTPNQSRPTFSGLKADQTCVLATEQGLDTPRKLNFVIEYKPPHKLTLAILRLGLQDMNIKDIIDKVIVSDNSNGDTTLAGNTDPQTFQYYADRLVASVITQTFSNMIQGRTQYGYITTGEAFVFLHIKPEDPTTVYYHLAEPRNDVMVQKEAGQDFVHHSAISQVLAFSLLAVESDSTTQSWVEDARKKLSVWNVDFEAILREIPLSVRRSPPHLEYHAKVYTIPKLTMRLRSRSGCHQDKNFLDNRDKNSPDSSDQESPPNTPTRPRNVMTRRPKKGANVSKKDTSQQATQRRPYCTQECLLGLVNGTELDISCPNVSKHHESKLRSTHHLINHQTFLNLLREQLELTRDRDCYASGTQGARGVLFQITLAAYGYTVAAKGTVAAFVQDLQYEGSIYQHLRYTQGVSVPVCLGGINLVHPYYYDLGVQIEYMLFLAWGGTALNNSKIMEVMDKEKLATMMKCSLKIIHDLGVLHADPQLSNFLWNERNKSIMLIDFERSKILVDDQQTPSTLVFQTKRRKETPSDEQVLSMVKRNNQLFMNEISFVEYVVSS</sequence>
<feature type="region of interest" description="Disordered" evidence="2">
    <location>
        <begin position="477"/>
        <end position="531"/>
    </location>
</feature>
<reference evidence="3 4" key="1">
    <citation type="submission" date="2017-12" db="EMBL/GenBank/DDBJ databases">
        <title>Comparative genomics of Botrytis spp.</title>
        <authorList>
            <person name="Valero-Jimenez C.A."/>
            <person name="Tapia P."/>
            <person name="Veloso J."/>
            <person name="Silva-Moreno E."/>
            <person name="Staats M."/>
            <person name="Valdes J.H."/>
            <person name="Van Kan J.A.L."/>
        </authorList>
    </citation>
    <scope>NUCLEOTIDE SEQUENCE [LARGE SCALE GENOMIC DNA]</scope>
    <source>
        <strain evidence="3 4">MUCL435</strain>
    </source>
</reference>
<comment type="caution">
    <text evidence="3">The sequence shown here is derived from an EMBL/GenBank/DDBJ whole genome shotgun (WGS) entry which is preliminary data.</text>
</comment>
<name>A0A4S8QX11_9HELO</name>
<dbReference type="EMBL" id="PQXL01000174">
    <property type="protein sequence ID" value="THV49903.1"/>
    <property type="molecule type" value="Genomic_DNA"/>
</dbReference>
<gene>
    <name evidence="3" type="ORF">BGAL_0174g00210</name>
</gene>
<evidence type="ECO:0000256" key="2">
    <source>
        <dbReference type="SAM" id="MobiDB-lite"/>
    </source>
</evidence>
<proteinExistence type="predicted"/>
<feature type="coiled-coil region" evidence="1">
    <location>
        <begin position="6"/>
        <end position="82"/>
    </location>
</feature>
<protein>
    <recommendedName>
        <fullName evidence="5">Protein kinase domain-containing protein</fullName>
    </recommendedName>
</protein>
<keyword evidence="1" id="KW-0175">Coiled coil</keyword>
<feature type="compositionally biased region" description="Basic and acidic residues" evidence="2">
    <location>
        <begin position="477"/>
        <end position="491"/>
    </location>
</feature>
<keyword evidence="4" id="KW-1185">Reference proteome</keyword>
<evidence type="ECO:0000313" key="3">
    <source>
        <dbReference type="EMBL" id="THV49903.1"/>
    </source>
</evidence>
<dbReference type="CDD" id="cd06503">
    <property type="entry name" value="ATP-synt_Fo_b"/>
    <property type="match status" value="1"/>
</dbReference>
<dbReference type="SUPFAM" id="SSF56112">
    <property type="entry name" value="Protein kinase-like (PK-like)"/>
    <property type="match status" value="1"/>
</dbReference>
<organism evidence="3 4">
    <name type="scientific">Botrytis galanthina</name>
    <dbReference type="NCBI Taxonomy" id="278940"/>
    <lineage>
        <taxon>Eukaryota</taxon>
        <taxon>Fungi</taxon>
        <taxon>Dikarya</taxon>
        <taxon>Ascomycota</taxon>
        <taxon>Pezizomycotina</taxon>
        <taxon>Leotiomycetes</taxon>
        <taxon>Helotiales</taxon>
        <taxon>Sclerotiniaceae</taxon>
        <taxon>Botrytis</taxon>
    </lineage>
</organism>
<accession>A0A4S8QX11</accession>
<dbReference type="Gene3D" id="1.10.510.10">
    <property type="entry name" value="Transferase(Phosphotransferase) domain 1"/>
    <property type="match status" value="1"/>
</dbReference>
<dbReference type="InterPro" id="IPR011009">
    <property type="entry name" value="Kinase-like_dom_sf"/>
</dbReference>
<evidence type="ECO:0000313" key="4">
    <source>
        <dbReference type="Proteomes" id="UP000308671"/>
    </source>
</evidence>
<dbReference type="AlphaFoldDB" id="A0A4S8QX11"/>
<evidence type="ECO:0000256" key="1">
    <source>
        <dbReference type="SAM" id="Coils"/>
    </source>
</evidence>
<evidence type="ECO:0008006" key="5">
    <source>
        <dbReference type="Google" id="ProtNLM"/>
    </source>
</evidence>
<dbReference type="Proteomes" id="UP000308671">
    <property type="component" value="Unassembled WGS sequence"/>
</dbReference>
<dbReference type="OrthoDB" id="2156052at2759"/>